<evidence type="ECO:0000313" key="2">
    <source>
        <dbReference type="EMBL" id="SDZ74058.1"/>
    </source>
</evidence>
<dbReference type="InterPro" id="IPR038461">
    <property type="entry name" value="Schlafen_AlbA_2_dom_sf"/>
</dbReference>
<dbReference type="Pfam" id="PF04326">
    <property type="entry name" value="SLFN_AlbA_2"/>
    <property type="match status" value="1"/>
</dbReference>
<organism evidence="2 3">
    <name type="scientific">Arachidicoccus rhizosphaerae</name>
    <dbReference type="NCBI Taxonomy" id="551991"/>
    <lineage>
        <taxon>Bacteria</taxon>
        <taxon>Pseudomonadati</taxon>
        <taxon>Bacteroidota</taxon>
        <taxon>Chitinophagia</taxon>
        <taxon>Chitinophagales</taxon>
        <taxon>Chitinophagaceae</taxon>
        <taxon>Arachidicoccus</taxon>
    </lineage>
</organism>
<evidence type="ECO:0000259" key="1">
    <source>
        <dbReference type="Pfam" id="PF04326"/>
    </source>
</evidence>
<keyword evidence="2" id="KW-0347">Helicase</keyword>
<dbReference type="GO" id="GO:0004386">
    <property type="term" value="F:helicase activity"/>
    <property type="evidence" value="ECO:0007669"/>
    <property type="project" value="UniProtKB-KW"/>
</dbReference>
<proteinExistence type="predicted"/>
<reference evidence="2 3" key="1">
    <citation type="submission" date="2016-10" db="EMBL/GenBank/DDBJ databases">
        <authorList>
            <person name="de Groot N.N."/>
        </authorList>
    </citation>
    <scope>NUCLEOTIDE SEQUENCE [LARGE SCALE GENOMIC DNA]</scope>
    <source>
        <strain evidence="2 3">Vu-144</strain>
    </source>
</reference>
<evidence type="ECO:0000313" key="3">
    <source>
        <dbReference type="Proteomes" id="UP000199041"/>
    </source>
</evidence>
<dbReference type="RefSeq" id="WP_091392090.1">
    <property type="nucleotide sequence ID" value="NZ_FNQY01000001.1"/>
</dbReference>
<accession>A0A1H3VIS3</accession>
<keyword evidence="2" id="KW-0067">ATP-binding</keyword>
<keyword evidence="3" id="KW-1185">Reference proteome</keyword>
<dbReference type="STRING" id="551991.SAMN05192529_101115"/>
<name>A0A1H3VIS3_9BACT</name>
<keyword evidence="2" id="KW-0378">Hydrolase</keyword>
<feature type="domain" description="Schlafen AlbA-2" evidence="1">
    <location>
        <begin position="33"/>
        <end position="136"/>
    </location>
</feature>
<gene>
    <name evidence="2" type="ORF">SAMN05192529_101115</name>
</gene>
<dbReference type="EMBL" id="FNQY01000001">
    <property type="protein sequence ID" value="SDZ74058.1"/>
    <property type="molecule type" value="Genomic_DNA"/>
</dbReference>
<dbReference type="OrthoDB" id="613884at2"/>
<dbReference type="AlphaFoldDB" id="A0A1H3VIS3"/>
<sequence length="147" mass="16967">MVVVSELEFRNFKILLWPLPINIEEFIRGRIVENERIEYKKGWNPGSIYRSICAFANDFEDIGGGYIIIGIEENHGRPVLPPVGVSDEEIDRIQREMIGYNNLIRPVYFPKLSIEEVMGKKVLVIWVFSGDARPYEVPEEIKAKGKN</sequence>
<dbReference type="Gene3D" id="3.30.950.30">
    <property type="entry name" value="Schlafen, AAA domain"/>
    <property type="match status" value="1"/>
</dbReference>
<keyword evidence="2" id="KW-0547">Nucleotide-binding</keyword>
<dbReference type="Proteomes" id="UP000199041">
    <property type="component" value="Unassembled WGS sequence"/>
</dbReference>
<dbReference type="InterPro" id="IPR007421">
    <property type="entry name" value="Schlafen_AlbA_2_dom"/>
</dbReference>
<protein>
    <submittedName>
        <fullName evidence="2">ATP-dependent DNA helicase RecG</fullName>
    </submittedName>
</protein>